<dbReference type="InterPro" id="IPR032386">
    <property type="entry name" value="FlgT_M"/>
</dbReference>
<dbReference type="Proteomes" id="UP001595548">
    <property type="component" value="Unassembled WGS sequence"/>
</dbReference>
<evidence type="ECO:0000259" key="2">
    <source>
        <dbReference type="Pfam" id="PF16548"/>
    </source>
</evidence>
<dbReference type="Pfam" id="PF16539">
    <property type="entry name" value="FlgT_M"/>
    <property type="match status" value="1"/>
</dbReference>
<gene>
    <name evidence="3" type="ORF">ACFOEB_03560</name>
</gene>
<dbReference type="Pfam" id="PF16548">
    <property type="entry name" value="FlgT_N"/>
    <property type="match status" value="1"/>
</dbReference>
<protein>
    <submittedName>
        <fullName evidence="3">Flagellar assembly protein T N-terminal domain-containing protein</fullName>
    </submittedName>
</protein>
<dbReference type="InterPro" id="IPR032370">
    <property type="entry name" value="FlgT_N"/>
</dbReference>
<keyword evidence="4" id="KW-1185">Reference proteome</keyword>
<accession>A0ABV7HRN2</accession>
<organism evidence="3 4">
    <name type="scientific">Gilvimarinus japonicus</name>
    <dbReference type="NCBI Taxonomy" id="1796469"/>
    <lineage>
        <taxon>Bacteria</taxon>
        <taxon>Pseudomonadati</taxon>
        <taxon>Pseudomonadota</taxon>
        <taxon>Gammaproteobacteria</taxon>
        <taxon>Cellvibrionales</taxon>
        <taxon>Cellvibrionaceae</taxon>
        <taxon>Gilvimarinus</taxon>
    </lineage>
</organism>
<name>A0ABV7HRN2_9GAMM</name>
<evidence type="ECO:0000313" key="4">
    <source>
        <dbReference type="Proteomes" id="UP001595548"/>
    </source>
</evidence>
<dbReference type="RefSeq" id="WP_382414436.1">
    <property type="nucleotide sequence ID" value="NZ_AP031500.1"/>
</dbReference>
<evidence type="ECO:0000313" key="3">
    <source>
        <dbReference type="EMBL" id="MFC3154267.1"/>
    </source>
</evidence>
<dbReference type="Gene3D" id="3.40.50.10610">
    <property type="entry name" value="ABC-type transport auxiliary lipoprotein component"/>
    <property type="match status" value="1"/>
</dbReference>
<keyword evidence="3" id="KW-0969">Cilium</keyword>
<feature type="domain" description="Flagellar assembly protein T N-terminal" evidence="2">
    <location>
        <begin position="30"/>
        <end position="112"/>
    </location>
</feature>
<comment type="caution">
    <text evidence="3">The sequence shown here is derived from an EMBL/GenBank/DDBJ whole genome shotgun (WGS) entry which is preliminary data.</text>
</comment>
<proteinExistence type="predicted"/>
<keyword evidence="3" id="KW-0282">Flagellum</keyword>
<evidence type="ECO:0000259" key="1">
    <source>
        <dbReference type="Pfam" id="PF16539"/>
    </source>
</evidence>
<dbReference type="EMBL" id="JBHRTL010000004">
    <property type="protein sequence ID" value="MFC3154267.1"/>
    <property type="molecule type" value="Genomic_DNA"/>
</dbReference>
<keyword evidence="3" id="KW-0966">Cell projection</keyword>
<feature type="domain" description="Flagellar assembly protein T middle" evidence="1">
    <location>
        <begin position="123"/>
        <end position="293"/>
    </location>
</feature>
<dbReference type="InterPro" id="IPR038180">
    <property type="entry name" value="FlgT_N_sf"/>
</dbReference>
<sequence length="425" mass="47379">MNRQQKMRSLGWVVPLMLLLCGWQHAYGDVVTAEGRAPLGSDLHASRLSAYDDAIRNALIKSGGQVNSQTGVSNGVLVSDRVNLRTRGNISDIEVLDEHQGNGLYVVSIRAVVSDIQDCRSSQSLHYHKDVLFTGFPRERPESSRVGQLHNIDADFSAELSRRLYPAYNVIVQDEPSVFLTNRTRYASSNFPTSETVKNLAKKYQVQLVVSGSILDMSMLYPDDYYRQTHGAKFTRAISNFFTSTKSNKVKEDSRARHFSFRMVVYDGLSGAPIFDKSYSDIGLWNANYTEITGFGTPRFWTTAYGDVVNSLIESSVNDLGEKINCQPFMVPAQLNTAEPGNTLYLFAGANHGVKVGDKLDINDQSGWNFPGLSNTSYTWPYPPEYKTLQAEGVTLTVTQVYPTYSIGETSKDLTSGQRYLAISW</sequence>
<dbReference type="Gene3D" id="3.30.1660.40">
    <property type="entry name" value="FlgT, N-terminal domain"/>
    <property type="match status" value="1"/>
</dbReference>
<reference evidence="4" key="1">
    <citation type="journal article" date="2019" name="Int. J. Syst. Evol. Microbiol.">
        <title>The Global Catalogue of Microorganisms (GCM) 10K type strain sequencing project: providing services to taxonomists for standard genome sequencing and annotation.</title>
        <authorList>
            <consortium name="The Broad Institute Genomics Platform"/>
            <consortium name="The Broad Institute Genome Sequencing Center for Infectious Disease"/>
            <person name="Wu L."/>
            <person name="Ma J."/>
        </authorList>
    </citation>
    <scope>NUCLEOTIDE SEQUENCE [LARGE SCALE GENOMIC DNA]</scope>
    <source>
        <strain evidence="4">KCTC 52141</strain>
    </source>
</reference>